<reference evidence="1" key="1">
    <citation type="journal article" date="2023" name="G3 (Bethesda)">
        <title>Whole genome assembly and annotation of the endangered Caribbean coral Acropora cervicornis.</title>
        <authorList>
            <person name="Selwyn J.D."/>
            <person name="Vollmer S.V."/>
        </authorList>
    </citation>
    <scope>NUCLEOTIDE SEQUENCE</scope>
    <source>
        <strain evidence="1">K2</strain>
    </source>
</reference>
<protein>
    <submittedName>
        <fullName evidence="1">Uncharacterized protein</fullName>
    </submittedName>
</protein>
<gene>
    <name evidence="1" type="ORF">P5673_032555</name>
</gene>
<dbReference type="EMBL" id="JARQWQ010000183">
    <property type="protein sequence ID" value="KAK2547473.1"/>
    <property type="molecule type" value="Genomic_DNA"/>
</dbReference>
<name>A0AAD9URS6_ACRCE</name>
<evidence type="ECO:0000313" key="1">
    <source>
        <dbReference type="EMBL" id="KAK2547473.1"/>
    </source>
</evidence>
<accession>A0AAD9URS6</accession>
<proteinExistence type="predicted"/>
<keyword evidence="2" id="KW-1185">Reference proteome</keyword>
<reference evidence="1" key="2">
    <citation type="journal article" date="2023" name="Science">
        <title>Genomic signatures of disease resistance in endangered staghorn corals.</title>
        <authorList>
            <person name="Vollmer S.V."/>
            <person name="Selwyn J.D."/>
            <person name="Despard B.A."/>
            <person name="Roesel C.L."/>
        </authorList>
    </citation>
    <scope>NUCLEOTIDE SEQUENCE</scope>
    <source>
        <strain evidence="1">K2</strain>
    </source>
</reference>
<evidence type="ECO:0000313" key="2">
    <source>
        <dbReference type="Proteomes" id="UP001249851"/>
    </source>
</evidence>
<dbReference type="AlphaFoldDB" id="A0AAD9URS6"/>
<organism evidence="1 2">
    <name type="scientific">Acropora cervicornis</name>
    <name type="common">Staghorn coral</name>
    <dbReference type="NCBI Taxonomy" id="6130"/>
    <lineage>
        <taxon>Eukaryota</taxon>
        <taxon>Metazoa</taxon>
        <taxon>Cnidaria</taxon>
        <taxon>Anthozoa</taxon>
        <taxon>Hexacorallia</taxon>
        <taxon>Scleractinia</taxon>
        <taxon>Astrocoeniina</taxon>
        <taxon>Acroporidae</taxon>
        <taxon>Acropora</taxon>
    </lineage>
</organism>
<comment type="caution">
    <text evidence="1">The sequence shown here is derived from an EMBL/GenBank/DDBJ whole genome shotgun (WGS) entry which is preliminary data.</text>
</comment>
<sequence length="242" mass="27440">MLSVSQLPLPNGASSPYKTMKCVFSQVLMPQGAVSRTSVRLGSRSDETSRCEGLLQGSCTENPSLVPLLNHSFEEICWQAYEDRRALVVVLLNPSGKGQFKAKMLSVLQNLQDNSRREDWFFWAAETTSDNGKKVLEKYGNGSEDQTIFLVPSTRQTPVFVDRIEGPVLTDFDQTRLFDKIKAMIHGLSIEREQQEQWRQLRKQQEDELQQVISGTHHQLSIVEDNLATDEDQAINQTQHSN</sequence>
<dbReference type="Proteomes" id="UP001249851">
    <property type="component" value="Unassembled WGS sequence"/>
</dbReference>